<keyword evidence="2" id="KW-1185">Reference proteome</keyword>
<dbReference type="EMBL" id="VSRR010000786">
    <property type="protein sequence ID" value="MPC19620.1"/>
    <property type="molecule type" value="Genomic_DNA"/>
</dbReference>
<name>A0A5B7DE61_PORTR</name>
<sequence length="165" mass="17798">MHITLFHPLHAPLLPHTQATHWCPQHPGKCLPLTTPGNSSPVSQLTTTQPLASFSAQITFPSLESFSMNQRTFSFMLVSLPTLPPPPGSHTPHSHVSLGASTVCPVPSVAGCRLCAASHPGVGSCLQPLLTHQSEGHRQLSCMHTFVMESLLSTLYFMAGFYFLS</sequence>
<gene>
    <name evidence="1" type="ORF">E2C01_012540</name>
</gene>
<evidence type="ECO:0000313" key="1">
    <source>
        <dbReference type="EMBL" id="MPC19620.1"/>
    </source>
</evidence>
<reference evidence="1 2" key="1">
    <citation type="submission" date="2019-05" db="EMBL/GenBank/DDBJ databases">
        <title>Another draft genome of Portunus trituberculatus and its Hox gene families provides insights of decapod evolution.</title>
        <authorList>
            <person name="Jeong J.-H."/>
            <person name="Song I."/>
            <person name="Kim S."/>
            <person name="Choi T."/>
            <person name="Kim D."/>
            <person name="Ryu S."/>
            <person name="Kim W."/>
        </authorList>
    </citation>
    <scope>NUCLEOTIDE SEQUENCE [LARGE SCALE GENOMIC DNA]</scope>
    <source>
        <tissue evidence="1">Muscle</tissue>
    </source>
</reference>
<dbReference type="AlphaFoldDB" id="A0A5B7DE61"/>
<evidence type="ECO:0000313" key="2">
    <source>
        <dbReference type="Proteomes" id="UP000324222"/>
    </source>
</evidence>
<dbReference type="Proteomes" id="UP000324222">
    <property type="component" value="Unassembled WGS sequence"/>
</dbReference>
<comment type="caution">
    <text evidence="1">The sequence shown here is derived from an EMBL/GenBank/DDBJ whole genome shotgun (WGS) entry which is preliminary data.</text>
</comment>
<protein>
    <submittedName>
        <fullName evidence="1">Uncharacterized protein</fullName>
    </submittedName>
</protein>
<accession>A0A5B7DE61</accession>
<organism evidence="1 2">
    <name type="scientific">Portunus trituberculatus</name>
    <name type="common">Swimming crab</name>
    <name type="synonym">Neptunus trituberculatus</name>
    <dbReference type="NCBI Taxonomy" id="210409"/>
    <lineage>
        <taxon>Eukaryota</taxon>
        <taxon>Metazoa</taxon>
        <taxon>Ecdysozoa</taxon>
        <taxon>Arthropoda</taxon>
        <taxon>Crustacea</taxon>
        <taxon>Multicrustacea</taxon>
        <taxon>Malacostraca</taxon>
        <taxon>Eumalacostraca</taxon>
        <taxon>Eucarida</taxon>
        <taxon>Decapoda</taxon>
        <taxon>Pleocyemata</taxon>
        <taxon>Brachyura</taxon>
        <taxon>Eubrachyura</taxon>
        <taxon>Portunoidea</taxon>
        <taxon>Portunidae</taxon>
        <taxon>Portuninae</taxon>
        <taxon>Portunus</taxon>
    </lineage>
</organism>
<proteinExistence type="predicted"/>